<dbReference type="Proteomes" id="UP000663879">
    <property type="component" value="Unassembled WGS sequence"/>
</dbReference>
<dbReference type="OrthoDB" id="10119560at2759"/>
<keyword evidence="3" id="KW-1185">Reference proteome</keyword>
<feature type="signal peptide" evidence="1">
    <location>
        <begin position="1"/>
        <end position="17"/>
    </location>
</feature>
<evidence type="ECO:0008006" key="4">
    <source>
        <dbReference type="Google" id="ProtNLM"/>
    </source>
</evidence>
<evidence type="ECO:0000313" key="3">
    <source>
        <dbReference type="Proteomes" id="UP000663879"/>
    </source>
</evidence>
<reference evidence="2" key="1">
    <citation type="submission" date="2021-02" db="EMBL/GenBank/DDBJ databases">
        <authorList>
            <person name="Nowell W R."/>
        </authorList>
    </citation>
    <scope>NUCLEOTIDE SEQUENCE</scope>
    <source>
        <strain evidence="2">Ploen Becks lab</strain>
    </source>
</reference>
<gene>
    <name evidence="2" type="ORF">OXX778_LOCUS6974</name>
</gene>
<comment type="caution">
    <text evidence="2">The sequence shown here is derived from an EMBL/GenBank/DDBJ whole genome shotgun (WGS) entry which is preliminary data.</text>
</comment>
<feature type="chain" id="PRO_5032769293" description="Cystatin domain-containing protein" evidence="1">
    <location>
        <begin position="18"/>
        <end position="119"/>
    </location>
</feature>
<protein>
    <recommendedName>
        <fullName evidence="4">Cystatin domain-containing protein</fullName>
    </recommendedName>
</protein>
<sequence>MFKLLAICISLCVATQAFTMGGYQPATVTDEVLSLAKWSASQLSGFTNLEGEHSVMTVRNLKIQIVNGVNYQFTVDLLVQTPENQYFFRSCDLTVYEQSWTNTRQILGTPKCGAHPTFQ</sequence>
<dbReference type="InterPro" id="IPR046350">
    <property type="entry name" value="Cystatin_sf"/>
</dbReference>
<keyword evidence="1" id="KW-0732">Signal</keyword>
<proteinExistence type="predicted"/>
<dbReference type="SUPFAM" id="SSF54403">
    <property type="entry name" value="Cystatin/monellin"/>
    <property type="match status" value="1"/>
</dbReference>
<accession>A0A813TFU9</accession>
<dbReference type="EMBL" id="CAJNOC010000862">
    <property type="protein sequence ID" value="CAF0811075.1"/>
    <property type="molecule type" value="Genomic_DNA"/>
</dbReference>
<evidence type="ECO:0000256" key="1">
    <source>
        <dbReference type="SAM" id="SignalP"/>
    </source>
</evidence>
<evidence type="ECO:0000313" key="2">
    <source>
        <dbReference type="EMBL" id="CAF0811075.1"/>
    </source>
</evidence>
<dbReference type="AlphaFoldDB" id="A0A813TFU9"/>
<name>A0A813TFU9_9BILA</name>
<dbReference type="Gene3D" id="3.10.450.10">
    <property type="match status" value="1"/>
</dbReference>
<organism evidence="2 3">
    <name type="scientific">Brachionus calyciflorus</name>
    <dbReference type="NCBI Taxonomy" id="104777"/>
    <lineage>
        <taxon>Eukaryota</taxon>
        <taxon>Metazoa</taxon>
        <taxon>Spiralia</taxon>
        <taxon>Gnathifera</taxon>
        <taxon>Rotifera</taxon>
        <taxon>Eurotatoria</taxon>
        <taxon>Monogononta</taxon>
        <taxon>Pseudotrocha</taxon>
        <taxon>Ploima</taxon>
        <taxon>Brachionidae</taxon>
        <taxon>Brachionus</taxon>
    </lineage>
</organism>